<dbReference type="Proteomes" id="UP001228376">
    <property type="component" value="Unassembled WGS sequence"/>
</dbReference>
<comment type="caution">
    <text evidence="2">The sequence shown here is derived from an EMBL/GenBank/DDBJ whole genome shotgun (WGS) entry which is preliminary data.</text>
</comment>
<reference evidence="2 3" key="1">
    <citation type="submission" date="2023-10" db="EMBL/GenBank/DDBJ databases">
        <title>179-bfca-hs.</title>
        <authorList>
            <person name="Miliotis G."/>
            <person name="Sengupta P."/>
            <person name="Hameed A."/>
            <person name="Chuvochina M."/>
            <person name="Mcdonagh F."/>
            <person name="Simpson A.C."/>
            <person name="Singh N.K."/>
            <person name="Rekha P.D."/>
            <person name="Raman K."/>
            <person name="Hugenholtz P."/>
            <person name="Venkateswaran K."/>
        </authorList>
    </citation>
    <scope>NUCLEOTIDE SEQUENCE [LARGE SCALE GENOMIC DNA]</scope>
    <source>
        <strain evidence="2 3">179-BFC-A-HS</strain>
    </source>
</reference>
<dbReference type="PANTHER" id="PTHR43792:SF9">
    <property type="entry name" value="RIBOSOMAL-PROTEIN-ALANINE ACETYLTRANSFERASE"/>
    <property type="match status" value="1"/>
</dbReference>
<proteinExistence type="predicted"/>
<dbReference type="SUPFAM" id="SSF55729">
    <property type="entry name" value="Acyl-CoA N-acyltransferases (Nat)"/>
    <property type="match status" value="1"/>
</dbReference>
<accession>A0ABU5CLN9</accession>
<dbReference type="InterPro" id="IPR051531">
    <property type="entry name" value="N-acetyltransferase"/>
</dbReference>
<name>A0ABU5CLN9_9BACI</name>
<evidence type="ECO:0000313" key="3">
    <source>
        <dbReference type="Proteomes" id="UP001228376"/>
    </source>
</evidence>
<keyword evidence="2" id="KW-0808">Transferase</keyword>
<evidence type="ECO:0000313" key="2">
    <source>
        <dbReference type="EMBL" id="MDY0406403.1"/>
    </source>
</evidence>
<organism evidence="2 3">
    <name type="scientific">Tigheibacillus jepli</name>
    <dbReference type="NCBI Taxonomy" id="3035914"/>
    <lineage>
        <taxon>Bacteria</taxon>
        <taxon>Bacillati</taxon>
        <taxon>Bacillota</taxon>
        <taxon>Bacilli</taxon>
        <taxon>Bacillales</taxon>
        <taxon>Bacillaceae</taxon>
        <taxon>Tigheibacillus</taxon>
    </lineage>
</organism>
<dbReference type="InterPro" id="IPR000182">
    <property type="entry name" value="GNAT_dom"/>
</dbReference>
<dbReference type="EC" id="2.3.1.-" evidence="2"/>
<dbReference type="PROSITE" id="PS51186">
    <property type="entry name" value="GNAT"/>
    <property type="match status" value="1"/>
</dbReference>
<dbReference type="InterPro" id="IPR016181">
    <property type="entry name" value="Acyl_CoA_acyltransferase"/>
</dbReference>
<dbReference type="Gene3D" id="3.40.630.30">
    <property type="match status" value="1"/>
</dbReference>
<dbReference type="InterPro" id="IPR018961">
    <property type="entry name" value="DnaJ_homolog_subfam-C_membr-28"/>
</dbReference>
<dbReference type="GO" id="GO:0016746">
    <property type="term" value="F:acyltransferase activity"/>
    <property type="evidence" value="ECO:0007669"/>
    <property type="project" value="UniProtKB-KW"/>
</dbReference>
<dbReference type="EMBL" id="JAROCA020000001">
    <property type="protein sequence ID" value="MDY0406403.1"/>
    <property type="molecule type" value="Genomic_DNA"/>
</dbReference>
<keyword evidence="2" id="KW-0012">Acyltransferase</keyword>
<dbReference type="Pfam" id="PF09350">
    <property type="entry name" value="DJC28_CD"/>
    <property type="match status" value="1"/>
</dbReference>
<gene>
    <name evidence="2" type="ORF">P5G51_014295</name>
</gene>
<keyword evidence="3" id="KW-1185">Reference proteome</keyword>
<evidence type="ECO:0000259" key="1">
    <source>
        <dbReference type="PROSITE" id="PS51186"/>
    </source>
</evidence>
<dbReference type="PANTHER" id="PTHR43792">
    <property type="entry name" value="GNAT FAMILY, PUTATIVE (AFU_ORTHOLOGUE AFUA_3G00765)-RELATED-RELATED"/>
    <property type="match status" value="1"/>
</dbReference>
<dbReference type="Pfam" id="PF13302">
    <property type="entry name" value="Acetyltransf_3"/>
    <property type="match status" value="1"/>
</dbReference>
<feature type="domain" description="N-acetyltransferase" evidence="1">
    <location>
        <begin position="12"/>
        <end position="177"/>
    </location>
</feature>
<protein>
    <submittedName>
        <fullName evidence="2">GNAT family N-acetyltransferase</fullName>
        <ecNumber evidence="2">2.3.1.-</ecNumber>
    </submittedName>
</protein>
<dbReference type="RefSeq" id="WP_320384826.1">
    <property type="nucleotide sequence ID" value="NZ_JAROCA020000001.1"/>
</dbReference>
<sequence length="303" mass="35105">MEEFPELETNRLKLVQIHQEDADAIFTILSSKRVTRYYGIEPLASKQDAKNIIASFAAMFDQKRGIRWGMVSKNTGAFIGTIGLNNLFYQGKRAEIGFELHPDYWRQGFMTEAAETVIQFAFDECHLHRLGAVTFQENTASRKLLEKLGFQVEGTLRGYIYQANRHHDAMLYSLLASDRKKSRQQSEREIDTVMAYTDHLTEIIRKAERQGDFDNLPGKGKPLDLGNTYFSNSYERQMYKTMKDNHVLPEWVRLGKEIDAEKETLANLEGKERSKKIKQINKKIKAYNYACPPSLQRNKLFDE</sequence>